<evidence type="ECO:0000313" key="14">
    <source>
        <dbReference type="Proteomes" id="UP000288395"/>
    </source>
</evidence>
<evidence type="ECO:0000256" key="8">
    <source>
        <dbReference type="ARBA" id="ARBA00047417"/>
    </source>
</evidence>
<sequence length="602" mass="64353">MKKSPLKQFSLQGLFTKTWQQLPVAKCIGVTVSALAFLTACSPASSEREAFDPEAATGFADNQVVYAQEYMISAANPHAVEAGLAVLAEGGSAIDAAVAVQAMLTLVEPQSSGIGGGAFMLYWDNETQTLHNLDARETAPMAATAELFLDAEGNAPTWIEAVVGGRSVGTPGVMRGLEAAHQRWGKLPWQRLFAESIALSEQGFEVSPRLAQLLEMEINPGVSQTPVTREYFFPNGEPLQAGSLKRNVELANTLRSIAEQGADALYSGEIAEDIVAAVQTNAIAPGLLALDDLASYEPVWREPVCGPYHRFEICSMGPPSSGGITMLQTMALLEPFELSKLDVNGEEALHFFTQASRLAFADRNRYIADADYVDVPLAALLNPEYLESRIALIGGTDMGKAEPGSLNDLQRADDQSPEFPNTSHISIVDKQGNAVSMTTTIEMGFGSAVMARGFLLNNQLTDFSLVPEVNGVPVANRVEPGKRPRSSMSPAVVFDENGDLLHIVGSPGGPRIINYVTQTLIGLLDWDLNMQEAIDLPKITNMNGATALEADTAIVELQALLEARGHEVQVRPLNSGLHGISIGEDGLEGGADPRREGIAKGQ</sequence>
<comment type="pathway">
    <text evidence="11">Sulfur metabolism; glutathione metabolism.</text>
</comment>
<dbReference type="GO" id="GO:0006750">
    <property type="term" value="P:glutathione biosynthetic process"/>
    <property type="evidence" value="ECO:0007669"/>
    <property type="project" value="UniProtKB-KW"/>
</dbReference>
<accession>A0A432W108</accession>
<comment type="catalytic activity">
    <reaction evidence="8 11">
        <text>an N-terminal (5-L-glutamyl)-[peptide] + an alpha-amino acid = 5-L-glutamyl amino acid + an N-terminal L-alpha-aminoacyl-[peptide]</text>
        <dbReference type="Rhea" id="RHEA:23904"/>
        <dbReference type="Rhea" id="RHEA-COMP:9780"/>
        <dbReference type="Rhea" id="RHEA-COMP:9795"/>
        <dbReference type="ChEBI" id="CHEBI:77644"/>
        <dbReference type="ChEBI" id="CHEBI:78597"/>
        <dbReference type="ChEBI" id="CHEBI:78599"/>
        <dbReference type="ChEBI" id="CHEBI:78608"/>
        <dbReference type="EC" id="2.3.2.2"/>
    </reaction>
</comment>
<keyword evidence="6 11" id="KW-0865">Zymogen</keyword>
<evidence type="ECO:0000256" key="1">
    <source>
        <dbReference type="ARBA" id="ARBA00001049"/>
    </source>
</evidence>
<dbReference type="GO" id="GO:0036374">
    <property type="term" value="F:glutathione hydrolase activity"/>
    <property type="evidence" value="ECO:0007669"/>
    <property type="project" value="UniProtKB-UniRule"/>
</dbReference>
<comment type="catalytic activity">
    <reaction evidence="2 11">
        <text>glutathione + H2O = L-cysteinylglycine + L-glutamate</text>
        <dbReference type="Rhea" id="RHEA:28807"/>
        <dbReference type="ChEBI" id="CHEBI:15377"/>
        <dbReference type="ChEBI" id="CHEBI:29985"/>
        <dbReference type="ChEBI" id="CHEBI:57925"/>
        <dbReference type="ChEBI" id="CHEBI:61694"/>
        <dbReference type="EC" id="3.4.19.13"/>
    </reaction>
</comment>
<dbReference type="AlphaFoldDB" id="A0A432W108"/>
<evidence type="ECO:0000256" key="11">
    <source>
        <dbReference type="RuleBase" id="RU368036"/>
    </source>
</evidence>
<comment type="caution">
    <text evidence="13">The sequence shown here is derived from an EMBL/GenBank/DDBJ whole genome shotgun (WGS) entry which is preliminary data.</text>
</comment>
<feature type="binding site" evidence="10">
    <location>
        <position position="462"/>
    </location>
    <ligand>
        <name>L-glutamate</name>
        <dbReference type="ChEBI" id="CHEBI:29985"/>
    </ligand>
</feature>
<dbReference type="EC" id="3.4.19.13" evidence="11"/>
<dbReference type="EC" id="2.3.2.2" evidence="11"/>
<organism evidence="13 14">
    <name type="scientific">Aliidiomarina iranensis</name>
    <dbReference type="NCBI Taxonomy" id="1434071"/>
    <lineage>
        <taxon>Bacteria</taxon>
        <taxon>Pseudomonadati</taxon>
        <taxon>Pseudomonadota</taxon>
        <taxon>Gammaproteobacteria</taxon>
        <taxon>Alteromonadales</taxon>
        <taxon>Idiomarinaceae</taxon>
        <taxon>Aliidiomarina</taxon>
    </lineage>
</organism>
<feature type="compositionally biased region" description="Basic and acidic residues" evidence="12">
    <location>
        <begin position="591"/>
        <end position="602"/>
    </location>
</feature>
<keyword evidence="7 11" id="KW-0012">Acyltransferase</keyword>
<feature type="active site" description="Nucleophile" evidence="9">
    <location>
        <position position="422"/>
    </location>
</feature>
<evidence type="ECO:0000256" key="3">
    <source>
        <dbReference type="ARBA" id="ARBA00009381"/>
    </source>
</evidence>
<dbReference type="Pfam" id="PF01019">
    <property type="entry name" value="G_glu_transpept"/>
    <property type="match status" value="1"/>
</dbReference>
<dbReference type="Gene3D" id="3.60.20.40">
    <property type="match status" value="1"/>
</dbReference>
<dbReference type="EMBL" id="PIPJ01000002">
    <property type="protein sequence ID" value="RUO22682.1"/>
    <property type="molecule type" value="Genomic_DNA"/>
</dbReference>
<dbReference type="PANTHER" id="PTHR43199:SF1">
    <property type="entry name" value="GLUTATHIONE HYDROLASE PROENZYME"/>
    <property type="match status" value="1"/>
</dbReference>
<dbReference type="PANTHER" id="PTHR43199">
    <property type="entry name" value="GLUTATHIONE HYDROLASE"/>
    <property type="match status" value="1"/>
</dbReference>
<comment type="PTM">
    <text evidence="11">Cleaved by autocatalysis into a large and a small subunit.</text>
</comment>
<comment type="subunit">
    <text evidence="11">This enzyme consists of two polypeptide chains, which are synthesized in precursor form from a single polypeptide.</text>
</comment>
<evidence type="ECO:0000256" key="6">
    <source>
        <dbReference type="ARBA" id="ARBA00023145"/>
    </source>
</evidence>
<evidence type="ECO:0000256" key="4">
    <source>
        <dbReference type="ARBA" id="ARBA00022679"/>
    </source>
</evidence>
<proteinExistence type="inferred from homology"/>
<evidence type="ECO:0000256" key="9">
    <source>
        <dbReference type="PIRSR" id="PIRSR600101-1"/>
    </source>
</evidence>
<gene>
    <name evidence="13" type="primary">ggt</name>
    <name evidence="13" type="ORF">CWE08_04665</name>
</gene>
<evidence type="ECO:0000256" key="7">
    <source>
        <dbReference type="ARBA" id="ARBA00023315"/>
    </source>
</evidence>
<evidence type="ECO:0000256" key="12">
    <source>
        <dbReference type="SAM" id="MobiDB-lite"/>
    </source>
</evidence>
<dbReference type="GO" id="GO:0103068">
    <property type="term" value="F:leukotriene C4 gamma-glutamyl transferase activity"/>
    <property type="evidence" value="ECO:0007669"/>
    <property type="project" value="UniProtKB-EC"/>
</dbReference>
<keyword evidence="14" id="KW-1185">Reference proteome</keyword>
<keyword evidence="4 11" id="KW-0808">Transferase</keyword>
<dbReference type="Gene3D" id="1.10.246.130">
    <property type="match status" value="1"/>
</dbReference>
<dbReference type="InterPro" id="IPR043137">
    <property type="entry name" value="GGT_ssub_C"/>
</dbReference>
<keyword evidence="5 11" id="KW-0378">Hydrolase</keyword>
<feature type="region of interest" description="Disordered" evidence="12">
    <location>
        <begin position="581"/>
        <end position="602"/>
    </location>
</feature>
<dbReference type="InterPro" id="IPR051792">
    <property type="entry name" value="GGT_bact"/>
</dbReference>
<dbReference type="NCBIfam" id="TIGR00066">
    <property type="entry name" value="g_glut_trans"/>
    <property type="match status" value="1"/>
</dbReference>
<dbReference type="InterPro" id="IPR043138">
    <property type="entry name" value="GGT_lsub"/>
</dbReference>
<dbReference type="InterPro" id="IPR000101">
    <property type="entry name" value="GGT_peptidase"/>
</dbReference>
<dbReference type="PRINTS" id="PR01210">
    <property type="entry name" value="GGTRANSPTASE"/>
</dbReference>
<keyword evidence="11" id="KW-0317">Glutathione biosynthesis</keyword>
<feature type="binding site" evidence="10">
    <location>
        <position position="509"/>
    </location>
    <ligand>
        <name>L-glutamate</name>
        <dbReference type="ChEBI" id="CHEBI:29985"/>
    </ligand>
</feature>
<evidence type="ECO:0000256" key="5">
    <source>
        <dbReference type="ARBA" id="ARBA00022801"/>
    </source>
</evidence>
<dbReference type="SUPFAM" id="SSF56235">
    <property type="entry name" value="N-terminal nucleophile aminohydrolases (Ntn hydrolases)"/>
    <property type="match status" value="1"/>
</dbReference>
<dbReference type="GO" id="GO:0006751">
    <property type="term" value="P:glutathione catabolic process"/>
    <property type="evidence" value="ECO:0007669"/>
    <property type="project" value="UniProtKB-UniRule"/>
</dbReference>
<dbReference type="PROSITE" id="PS00462">
    <property type="entry name" value="G_GLU_TRANSPEPTIDASE"/>
    <property type="match status" value="1"/>
</dbReference>
<comment type="similarity">
    <text evidence="3 11">Belongs to the gamma-glutamyltransferase family.</text>
</comment>
<dbReference type="Proteomes" id="UP000288395">
    <property type="component" value="Unassembled WGS sequence"/>
</dbReference>
<evidence type="ECO:0000256" key="2">
    <source>
        <dbReference type="ARBA" id="ARBA00001089"/>
    </source>
</evidence>
<dbReference type="InterPro" id="IPR029055">
    <property type="entry name" value="Ntn_hydrolases_N"/>
</dbReference>
<dbReference type="OrthoDB" id="5297205at2"/>
<evidence type="ECO:0000256" key="10">
    <source>
        <dbReference type="PIRSR" id="PIRSR600101-2"/>
    </source>
</evidence>
<evidence type="ECO:0000313" key="13">
    <source>
        <dbReference type="EMBL" id="RUO22682.1"/>
    </source>
</evidence>
<comment type="catalytic activity">
    <reaction evidence="1 11">
        <text>an S-substituted glutathione + H2O = an S-substituted L-cysteinylglycine + L-glutamate</text>
        <dbReference type="Rhea" id="RHEA:59468"/>
        <dbReference type="ChEBI" id="CHEBI:15377"/>
        <dbReference type="ChEBI" id="CHEBI:29985"/>
        <dbReference type="ChEBI" id="CHEBI:90779"/>
        <dbReference type="ChEBI" id="CHEBI:143103"/>
        <dbReference type="EC" id="3.4.19.13"/>
    </reaction>
</comment>
<feature type="binding site" evidence="10">
    <location>
        <position position="136"/>
    </location>
    <ligand>
        <name>L-glutamate</name>
        <dbReference type="ChEBI" id="CHEBI:29985"/>
    </ligand>
</feature>
<reference evidence="14" key="1">
    <citation type="journal article" date="2018" name="Front. Microbiol.">
        <title>Genome-Based Analysis Reveals the Taxonomy and Diversity of the Family Idiomarinaceae.</title>
        <authorList>
            <person name="Liu Y."/>
            <person name="Lai Q."/>
            <person name="Shao Z."/>
        </authorList>
    </citation>
    <scope>NUCLEOTIDE SEQUENCE [LARGE SCALE GENOMIC DNA]</scope>
    <source>
        <strain evidence="14">GBPy7</strain>
    </source>
</reference>
<name>A0A432W108_9GAMM</name>
<protein>
    <recommendedName>
        <fullName evidence="11">Glutathione hydrolase proenzyme</fullName>
        <ecNumber evidence="11">2.3.2.2</ecNumber>
        <ecNumber evidence="11">3.4.19.13</ecNumber>
    </recommendedName>
    <component>
        <recommendedName>
            <fullName evidence="11">Glutathione hydrolase large chain</fullName>
        </recommendedName>
    </component>
    <component>
        <recommendedName>
            <fullName evidence="11">Glutathione hydrolase small chain</fullName>
        </recommendedName>
    </component>
</protein>
<dbReference type="UniPathway" id="UPA00204"/>
<dbReference type="InterPro" id="IPR055262">
    <property type="entry name" value="GGT_CS"/>
</dbReference>
<feature type="binding site" evidence="10">
    <location>
        <begin position="486"/>
        <end position="487"/>
    </location>
    <ligand>
        <name>L-glutamate</name>
        <dbReference type="ChEBI" id="CHEBI:29985"/>
    </ligand>
</feature>